<dbReference type="AlphaFoldDB" id="A0A9N9KLI9"/>
<accession>A0A9N9KLI9</accession>
<comment type="caution">
    <text evidence="2">The sequence shown here is derived from an EMBL/GenBank/DDBJ whole genome shotgun (WGS) entry which is preliminary data.</text>
</comment>
<keyword evidence="3" id="KW-1185">Reference proteome</keyword>
<sequence length="186" mass="20692">MARTKQPARKSKSTDISQEVQKRAASSRKRTAGEANVTGETSQAKRADIKQTVKPAASSSSSSIPQHVYAVVSSSMKVYPGEYGDYYGGDVERPEVVAVYSDLEDANRRVVREYEEWDGRVDPQEDNSFNFTGPSYEWQVDADNVKGGMKVAIEKWTLYGPGSEPVKERKRLIPGEEGFNDQESDD</sequence>
<feature type="region of interest" description="Disordered" evidence="1">
    <location>
        <begin position="1"/>
        <end position="65"/>
    </location>
</feature>
<organism evidence="2 3">
    <name type="scientific">Hymenoscyphus fraxineus</name>
    <dbReference type="NCBI Taxonomy" id="746836"/>
    <lineage>
        <taxon>Eukaryota</taxon>
        <taxon>Fungi</taxon>
        <taxon>Dikarya</taxon>
        <taxon>Ascomycota</taxon>
        <taxon>Pezizomycotina</taxon>
        <taxon>Leotiomycetes</taxon>
        <taxon>Helotiales</taxon>
        <taxon>Helotiaceae</taxon>
        <taxon>Hymenoscyphus</taxon>
    </lineage>
</organism>
<dbReference type="Proteomes" id="UP000696280">
    <property type="component" value="Unassembled WGS sequence"/>
</dbReference>
<dbReference type="EMBL" id="CAJVRL010000002">
    <property type="protein sequence ID" value="CAG8949181.1"/>
    <property type="molecule type" value="Genomic_DNA"/>
</dbReference>
<evidence type="ECO:0000313" key="2">
    <source>
        <dbReference type="EMBL" id="CAG8949181.1"/>
    </source>
</evidence>
<feature type="region of interest" description="Disordered" evidence="1">
    <location>
        <begin position="162"/>
        <end position="186"/>
    </location>
</feature>
<name>A0A9N9KLI9_9HELO</name>
<dbReference type="OrthoDB" id="10382343at2759"/>
<protein>
    <submittedName>
        <fullName evidence="2">Uncharacterized protein</fullName>
    </submittedName>
</protein>
<reference evidence="2" key="1">
    <citation type="submission" date="2021-07" db="EMBL/GenBank/DDBJ databases">
        <authorList>
            <person name="Durling M."/>
        </authorList>
    </citation>
    <scope>NUCLEOTIDE SEQUENCE</scope>
</reference>
<gene>
    <name evidence="2" type="ORF">HYFRA_00004804</name>
</gene>
<evidence type="ECO:0000313" key="3">
    <source>
        <dbReference type="Proteomes" id="UP000696280"/>
    </source>
</evidence>
<evidence type="ECO:0000256" key="1">
    <source>
        <dbReference type="SAM" id="MobiDB-lite"/>
    </source>
</evidence>
<feature type="compositionally biased region" description="Basic residues" evidence="1">
    <location>
        <begin position="1"/>
        <end position="11"/>
    </location>
</feature>
<feature type="compositionally biased region" description="Basic and acidic residues" evidence="1">
    <location>
        <begin position="165"/>
        <end position="174"/>
    </location>
</feature>
<proteinExistence type="predicted"/>